<dbReference type="EMBL" id="QPJW01000002">
    <property type="protein sequence ID" value="RCX21755.1"/>
    <property type="molecule type" value="Genomic_DNA"/>
</dbReference>
<feature type="transmembrane region" description="Helical" evidence="7">
    <location>
        <begin position="335"/>
        <end position="353"/>
    </location>
</feature>
<dbReference type="Gene3D" id="1.20.1250.20">
    <property type="entry name" value="MFS general substrate transporter like domains"/>
    <property type="match status" value="2"/>
</dbReference>
<keyword evidence="3" id="KW-1003">Cell membrane</keyword>
<dbReference type="PROSITE" id="PS50850">
    <property type="entry name" value="MFS"/>
    <property type="match status" value="1"/>
</dbReference>
<evidence type="ECO:0000256" key="3">
    <source>
        <dbReference type="ARBA" id="ARBA00022475"/>
    </source>
</evidence>
<feature type="transmembrane region" description="Helical" evidence="7">
    <location>
        <begin position="359"/>
        <end position="381"/>
    </location>
</feature>
<feature type="transmembrane region" description="Helical" evidence="7">
    <location>
        <begin position="95"/>
        <end position="117"/>
    </location>
</feature>
<organism evidence="9 10">
    <name type="scientific">Fontibacillus phaseoli</name>
    <dbReference type="NCBI Taxonomy" id="1416533"/>
    <lineage>
        <taxon>Bacteria</taxon>
        <taxon>Bacillati</taxon>
        <taxon>Bacillota</taxon>
        <taxon>Bacilli</taxon>
        <taxon>Bacillales</taxon>
        <taxon>Paenibacillaceae</taxon>
        <taxon>Fontibacillus</taxon>
    </lineage>
</organism>
<evidence type="ECO:0000313" key="10">
    <source>
        <dbReference type="Proteomes" id="UP000253090"/>
    </source>
</evidence>
<dbReference type="PANTHER" id="PTHR43414">
    <property type="entry name" value="MULTIDRUG RESISTANCE PROTEIN MDTG"/>
    <property type="match status" value="1"/>
</dbReference>
<evidence type="ECO:0000313" key="9">
    <source>
        <dbReference type="EMBL" id="RCX21755.1"/>
    </source>
</evidence>
<evidence type="ECO:0000256" key="4">
    <source>
        <dbReference type="ARBA" id="ARBA00022692"/>
    </source>
</evidence>
<evidence type="ECO:0000256" key="2">
    <source>
        <dbReference type="ARBA" id="ARBA00022448"/>
    </source>
</evidence>
<keyword evidence="2" id="KW-0813">Transport</keyword>
<reference evidence="9 10" key="1">
    <citation type="submission" date="2018-07" db="EMBL/GenBank/DDBJ databases">
        <title>Genomic Encyclopedia of Type Strains, Phase III (KMG-III): the genomes of soil and plant-associated and newly described type strains.</title>
        <authorList>
            <person name="Whitman W."/>
        </authorList>
    </citation>
    <scope>NUCLEOTIDE SEQUENCE [LARGE SCALE GENOMIC DNA]</scope>
    <source>
        <strain evidence="9 10">CECT 8333</strain>
    </source>
</reference>
<dbReference type="InterPro" id="IPR020846">
    <property type="entry name" value="MFS_dom"/>
</dbReference>
<dbReference type="PANTHER" id="PTHR43414:SF6">
    <property type="entry name" value="MULTIDRUG RESISTANCE PROTEIN MDTG"/>
    <property type="match status" value="1"/>
</dbReference>
<evidence type="ECO:0000259" key="8">
    <source>
        <dbReference type="PROSITE" id="PS50850"/>
    </source>
</evidence>
<dbReference type="InterPro" id="IPR001958">
    <property type="entry name" value="Tet-R_TetA/multi-R_MdtG-like"/>
</dbReference>
<evidence type="ECO:0000256" key="5">
    <source>
        <dbReference type="ARBA" id="ARBA00022989"/>
    </source>
</evidence>
<evidence type="ECO:0000256" key="7">
    <source>
        <dbReference type="SAM" id="Phobius"/>
    </source>
</evidence>
<dbReference type="InterPro" id="IPR036259">
    <property type="entry name" value="MFS_trans_sf"/>
</dbReference>
<dbReference type="GO" id="GO:0022857">
    <property type="term" value="F:transmembrane transporter activity"/>
    <property type="evidence" value="ECO:0007669"/>
    <property type="project" value="InterPro"/>
</dbReference>
<feature type="transmembrane region" description="Helical" evidence="7">
    <location>
        <begin position="129"/>
        <end position="148"/>
    </location>
</feature>
<gene>
    <name evidence="9" type="ORF">DFP94_102512</name>
</gene>
<dbReference type="Proteomes" id="UP000253090">
    <property type="component" value="Unassembled WGS sequence"/>
</dbReference>
<feature type="transmembrane region" description="Helical" evidence="7">
    <location>
        <begin position="303"/>
        <end position="323"/>
    </location>
</feature>
<feature type="transmembrane region" description="Helical" evidence="7">
    <location>
        <begin position="393"/>
        <end position="412"/>
    </location>
</feature>
<evidence type="ECO:0000256" key="1">
    <source>
        <dbReference type="ARBA" id="ARBA00004651"/>
    </source>
</evidence>
<dbReference type="PRINTS" id="PR01035">
    <property type="entry name" value="TCRTETA"/>
</dbReference>
<sequence>MPFLKVSNNCHTDLSDDNRMTFLCRNAQQIMLYCKDFVFQPDELKGSESTLKTWKVNLIVLWFGQFLVNAGMTMITPFLSLYLARNLHVQGEHAIGIWAGLIFAANFATSFIFQPLWGKLADKYGRKIMLLRSGFGMAIVITLMGFATQPWHLLALRLLNGTISGFNPAAVALVSGTSPKERMGFAMGTIQSGTVAGTILGPLIGGLMAEYVGFRPIFYITGALLFIASMLALLFVREKFDREEAAHTPQVSVLQGFIELSKTPQLTALFAVTFLLQFAMLSPMSLLPLYVEKLHGVATDVPFWAGFVTAVTGISNMVTSPVLGRFSDKVGAHRILTFSLIGAAATLIPQAFVQSVWQLILIRFLMGIFMGGLLPSVNALIRFYTPDGMESRAFGFNSSTLALGNMLGSLVGGFLSGFIGIEGIFIISGILLLINTIWVRWKLYAKPKMTSFR</sequence>
<dbReference type="Pfam" id="PF07690">
    <property type="entry name" value="MFS_1"/>
    <property type="match status" value="1"/>
</dbReference>
<dbReference type="SUPFAM" id="SSF103473">
    <property type="entry name" value="MFS general substrate transporter"/>
    <property type="match status" value="1"/>
</dbReference>
<feature type="transmembrane region" description="Helical" evidence="7">
    <location>
        <begin position="217"/>
        <end position="236"/>
    </location>
</feature>
<evidence type="ECO:0000256" key="6">
    <source>
        <dbReference type="ARBA" id="ARBA00023136"/>
    </source>
</evidence>
<feature type="domain" description="Major facilitator superfamily (MFS) profile" evidence="8">
    <location>
        <begin position="57"/>
        <end position="447"/>
    </location>
</feature>
<accession>A0A369BKU3</accession>
<keyword evidence="6 7" id="KW-0472">Membrane</keyword>
<feature type="transmembrane region" description="Helical" evidence="7">
    <location>
        <begin position="185"/>
        <end position="205"/>
    </location>
</feature>
<feature type="transmembrane region" description="Helical" evidence="7">
    <location>
        <begin position="418"/>
        <end position="439"/>
    </location>
</feature>
<keyword evidence="4 7" id="KW-0812">Transmembrane</keyword>
<dbReference type="AlphaFoldDB" id="A0A369BKU3"/>
<comment type="subcellular location">
    <subcellularLocation>
        <location evidence="1">Cell membrane</location>
        <topology evidence="1">Multi-pass membrane protein</topology>
    </subcellularLocation>
</comment>
<name>A0A369BKU3_9BACL</name>
<keyword evidence="10" id="KW-1185">Reference proteome</keyword>
<dbReference type="InterPro" id="IPR011701">
    <property type="entry name" value="MFS"/>
</dbReference>
<feature type="transmembrane region" description="Helical" evidence="7">
    <location>
        <begin position="59"/>
        <end position="83"/>
    </location>
</feature>
<dbReference type="GO" id="GO:0005886">
    <property type="term" value="C:plasma membrane"/>
    <property type="evidence" value="ECO:0007669"/>
    <property type="project" value="UniProtKB-SubCell"/>
</dbReference>
<proteinExistence type="predicted"/>
<feature type="transmembrane region" description="Helical" evidence="7">
    <location>
        <begin position="268"/>
        <end position="291"/>
    </location>
</feature>
<keyword evidence="5 7" id="KW-1133">Transmembrane helix</keyword>
<protein>
    <submittedName>
        <fullName evidence="9">Putative MFS family arabinose efflux permease</fullName>
    </submittedName>
</protein>
<comment type="caution">
    <text evidence="9">The sequence shown here is derived from an EMBL/GenBank/DDBJ whole genome shotgun (WGS) entry which is preliminary data.</text>
</comment>
<feature type="transmembrane region" description="Helical" evidence="7">
    <location>
        <begin position="154"/>
        <end position="173"/>
    </location>
</feature>